<dbReference type="InterPro" id="IPR038670">
    <property type="entry name" value="HslJ-like_sf"/>
</dbReference>
<feature type="signal peptide" evidence="1">
    <location>
        <begin position="1"/>
        <end position="23"/>
    </location>
</feature>
<comment type="caution">
    <text evidence="3">The sequence shown here is derived from an EMBL/GenBank/DDBJ whole genome shotgun (WGS) entry which is preliminary data.</text>
</comment>
<dbReference type="InterPro" id="IPR053147">
    <property type="entry name" value="Hsp_HslJ-like"/>
</dbReference>
<sequence>MFPRSAAALAACVLAAACSSQRAIEPARPMPAEATAAPQLHPVASPPSVAAPKAVPPRFEAQGHQPRWSLRLQGQDEILFEAEDGLRFRTQTLFTPDTSPGAAALGIEVQGHPALISAERRLCHDAQSAQPHPWQVSVTYRGKVYLGCGGRPAALLEGAAWQADALDGAPSLSPGLSSLQFEADGRLSGRTPCNRFTAGFDTREGGLSLSAPASTRMVCQDPARQAEEAALLAFLPQVARFDFEPSGDLLLRAADGRRLRLSRPAR</sequence>
<evidence type="ECO:0000313" key="4">
    <source>
        <dbReference type="Proteomes" id="UP000613266"/>
    </source>
</evidence>
<dbReference type="AlphaFoldDB" id="A0A931J0R5"/>
<dbReference type="PANTHER" id="PTHR35535">
    <property type="entry name" value="HEAT SHOCK PROTEIN HSLJ"/>
    <property type="match status" value="1"/>
</dbReference>
<dbReference type="PANTHER" id="PTHR35535:SF2">
    <property type="entry name" value="DUF306 DOMAIN-CONTAINING PROTEIN"/>
    <property type="match status" value="1"/>
</dbReference>
<dbReference type="Gene3D" id="2.40.128.270">
    <property type="match status" value="1"/>
</dbReference>
<accession>A0A931J0R5</accession>
<keyword evidence="1" id="KW-0732">Signal</keyword>
<protein>
    <submittedName>
        <fullName evidence="3">META domain-containing protein</fullName>
    </submittedName>
</protein>
<dbReference type="PROSITE" id="PS51257">
    <property type="entry name" value="PROKAR_LIPOPROTEIN"/>
    <property type="match status" value="1"/>
</dbReference>
<evidence type="ECO:0000313" key="3">
    <source>
        <dbReference type="EMBL" id="MBH9577356.1"/>
    </source>
</evidence>
<gene>
    <name evidence="3" type="ORF">I7X39_10640</name>
</gene>
<evidence type="ECO:0000256" key="1">
    <source>
        <dbReference type="SAM" id="SignalP"/>
    </source>
</evidence>
<evidence type="ECO:0000259" key="2">
    <source>
        <dbReference type="Pfam" id="PF03724"/>
    </source>
</evidence>
<proteinExistence type="predicted"/>
<feature type="chain" id="PRO_5037575263" evidence="1">
    <location>
        <begin position="24"/>
        <end position="266"/>
    </location>
</feature>
<organism evidence="3 4">
    <name type="scientific">Inhella proteolytica</name>
    <dbReference type="NCBI Taxonomy" id="2795029"/>
    <lineage>
        <taxon>Bacteria</taxon>
        <taxon>Pseudomonadati</taxon>
        <taxon>Pseudomonadota</taxon>
        <taxon>Betaproteobacteria</taxon>
        <taxon>Burkholderiales</taxon>
        <taxon>Sphaerotilaceae</taxon>
        <taxon>Inhella</taxon>
    </lineage>
</organism>
<keyword evidence="4" id="KW-1185">Reference proteome</keyword>
<dbReference type="Proteomes" id="UP000613266">
    <property type="component" value="Unassembled WGS sequence"/>
</dbReference>
<dbReference type="InterPro" id="IPR005184">
    <property type="entry name" value="DUF306_Meta_HslJ"/>
</dbReference>
<reference evidence="3" key="1">
    <citation type="submission" date="2020-12" db="EMBL/GenBank/DDBJ databases">
        <title>The genome sequence of Inhella sp. 1Y17.</title>
        <authorList>
            <person name="Liu Y."/>
        </authorList>
    </citation>
    <scope>NUCLEOTIDE SEQUENCE</scope>
    <source>
        <strain evidence="3">1Y17</strain>
    </source>
</reference>
<dbReference type="Pfam" id="PF03724">
    <property type="entry name" value="META"/>
    <property type="match status" value="1"/>
</dbReference>
<name>A0A931J0R5_9BURK</name>
<dbReference type="RefSeq" id="WP_198111126.1">
    <property type="nucleotide sequence ID" value="NZ_JAEDAK010000006.1"/>
</dbReference>
<dbReference type="EMBL" id="JAEDAK010000006">
    <property type="protein sequence ID" value="MBH9577356.1"/>
    <property type="molecule type" value="Genomic_DNA"/>
</dbReference>
<feature type="domain" description="DUF306" evidence="2">
    <location>
        <begin position="155"/>
        <end position="259"/>
    </location>
</feature>